<dbReference type="SUPFAM" id="SSF75217">
    <property type="entry name" value="alpha/beta knot"/>
    <property type="match status" value="1"/>
</dbReference>
<keyword evidence="8" id="KW-1185">Reference proteome</keyword>
<evidence type="ECO:0000256" key="2">
    <source>
        <dbReference type="ARBA" id="ARBA00022603"/>
    </source>
</evidence>
<comment type="subcellular location">
    <subcellularLocation>
        <location evidence="6">Cytoplasm</location>
    </subcellularLocation>
</comment>
<keyword evidence="3 6" id="KW-0808">Transferase</keyword>
<evidence type="ECO:0000256" key="4">
    <source>
        <dbReference type="ARBA" id="ARBA00022691"/>
    </source>
</evidence>
<dbReference type="PANTHER" id="PTHR33603:SF1">
    <property type="entry name" value="RIBOSOMAL RNA LARGE SUBUNIT METHYLTRANSFERASE H"/>
    <property type="match status" value="1"/>
</dbReference>
<keyword evidence="2 6" id="KW-0489">Methyltransferase</keyword>
<accession>A0A2R5FBA4</accession>
<sequence>MKLHIIAVGHKMPAWVAEGYAEYAKRMPREATIELIEIKPDKRAAGKGGEQVREAEALRILEAVGRDYLVALDEHGQSPTTLKLADKFKAWLANGRDVALVIGGADGLHASVKERADWTWSLSPLTLPHGMVRVMLAEQLYRAWSVINNHPYHRGDVG</sequence>
<organism evidence="7 8">
    <name type="scientific">Novimethylophilus kurashikiensis</name>
    <dbReference type="NCBI Taxonomy" id="1825523"/>
    <lineage>
        <taxon>Bacteria</taxon>
        <taxon>Pseudomonadati</taxon>
        <taxon>Pseudomonadota</taxon>
        <taxon>Betaproteobacteria</taxon>
        <taxon>Nitrosomonadales</taxon>
        <taxon>Methylophilaceae</taxon>
        <taxon>Novimethylophilus</taxon>
    </lineage>
</organism>
<evidence type="ECO:0000256" key="5">
    <source>
        <dbReference type="ARBA" id="ARBA00038303"/>
    </source>
</evidence>
<comment type="catalytic activity">
    <reaction evidence="6">
        <text>pseudouridine(1915) in 23S rRNA + S-adenosyl-L-methionine = N(3)-methylpseudouridine(1915) in 23S rRNA + S-adenosyl-L-homocysteine + H(+)</text>
        <dbReference type="Rhea" id="RHEA:42752"/>
        <dbReference type="Rhea" id="RHEA-COMP:10221"/>
        <dbReference type="Rhea" id="RHEA-COMP:10222"/>
        <dbReference type="ChEBI" id="CHEBI:15378"/>
        <dbReference type="ChEBI" id="CHEBI:57856"/>
        <dbReference type="ChEBI" id="CHEBI:59789"/>
        <dbReference type="ChEBI" id="CHEBI:65314"/>
        <dbReference type="ChEBI" id="CHEBI:74486"/>
        <dbReference type="EC" id="2.1.1.177"/>
    </reaction>
</comment>
<dbReference type="EC" id="2.1.1.177" evidence="6"/>
<dbReference type="Gene3D" id="3.40.1280.10">
    <property type="match status" value="1"/>
</dbReference>
<proteinExistence type="inferred from homology"/>
<evidence type="ECO:0000256" key="1">
    <source>
        <dbReference type="ARBA" id="ARBA00022552"/>
    </source>
</evidence>
<dbReference type="NCBIfam" id="TIGR00246">
    <property type="entry name" value="tRNA_RlmH_YbeA"/>
    <property type="match status" value="1"/>
</dbReference>
<reference evidence="7 8" key="1">
    <citation type="journal article" date="2018" name="Environ. Microbiol.">
        <title>Isolation and genomic characterization of Novimethylophilus kurashikiensis gen. nov. sp. nov., a new lanthanide-dependent methylotrophic species of Methylophilaceae.</title>
        <authorList>
            <person name="Lv H."/>
            <person name="Sahin N."/>
            <person name="Tani A."/>
        </authorList>
    </citation>
    <scope>NUCLEOTIDE SEQUENCE [LARGE SCALE GENOMIC DNA]</scope>
    <source>
        <strain evidence="7 8">La2-4</strain>
    </source>
</reference>
<dbReference type="InterPro" id="IPR003742">
    <property type="entry name" value="RlmH-like"/>
</dbReference>
<dbReference type="PANTHER" id="PTHR33603">
    <property type="entry name" value="METHYLTRANSFERASE"/>
    <property type="match status" value="1"/>
</dbReference>
<dbReference type="OrthoDB" id="9806643at2"/>
<name>A0A2R5FBA4_9PROT</name>
<dbReference type="NCBIfam" id="NF000986">
    <property type="entry name" value="PRK00103.1-4"/>
    <property type="match status" value="1"/>
</dbReference>
<dbReference type="Pfam" id="PF02590">
    <property type="entry name" value="SPOUT_MTase"/>
    <property type="match status" value="1"/>
</dbReference>
<comment type="function">
    <text evidence="6">Specifically methylates the pseudouridine at position 1915 (m3Psi1915) in 23S rRNA.</text>
</comment>
<gene>
    <name evidence="6 7" type="primary">rlmH</name>
    <name evidence="7" type="ORF">NMK_1747</name>
</gene>
<evidence type="ECO:0000313" key="7">
    <source>
        <dbReference type="EMBL" id="GBG14183.1"/>
    </source>
</evidence>
<dbReference type="CDD" id="cd18081">
    <property type="entry name" value="RlmH-like"/>
    <property type="match status" value="1"/>
</dbReference>
<dbReference type="PIRSF" id="PIRSF004505">
    <property type="entry name" value="MT_bac"/>
    <property type="match status" value="1"/>
</dbReference>
<dbReference type="HAMAP" id="MF_00658">
    <property type="entry name" value="23SrRNA_methyltr_H"/>
    <property type="match status" value="1"/>
</dbReference>
<evidence type="ECO:0000256" key="6">
    <source>
        <dbReference type="HAMAP-Rule" id="MF_00658"/>
    </source>
</evidence>
<comment type="similarity">
    <text evidence="5 6">Belongs to the RNA methyltransferase RlmH family.</text>
</comment>
<keyword evidence="4 6" id="KW-0949">S-adenosyl-L-methionine</keyword>
<protein>
    <recommendedName>
        <fullName evidence="6">Ribosomal RNA large subunit methyltransferase H</fullName>
        <ecNumber evidence="6">2.1.1.177</ecNumber>
    </recommendedName>
    <alternativeName>
        <fullName evidence="6">23S rRNA (pseudouridine1915-N3)-methyltransferase</fullName>
    </alternativeName>
    <alternativeName>
        <fullName evidence="6">23S rRNA m3Psi1915 methyltransferase</fullName>
    </alternativeName>
    <alternativeName>
        <fullName evidence="6">rRNA (pseudouridine-N3-)-methyltransferase RlmH</fullName>
    </alternativeName>
</protein>
<dbReference type="RefSeq" id="WP_109015374.1">
    <property type="nucleotide sequence ID" value="NZ_BDOQ01000006.1"/>
</dbReference>
<evidence type="ECO:0000256" key="3">
    <source>
        <dbReference type="ARBA" id="ARBA00022679"/>
    </source>
</evidence>
<keyword evidence="1 6" id="KW-0698">rRNA processing</keyword>
<evidence type="ECO:0000313" key="8">
    <source>
        <dbReference type="Proteomes" id="UP000245081"/>
    </source>
</evidence>
<feature type="binding site" evidence="6">
    <location>
        <position position="72"/>
    </location>
    <ligand>
        <name>S-adenosyl-L-methionine</name>
        <dbReference type="ChEBI" id="CHEBI:59789"/>
    </ligand>
</feature>
<dbReference type="EMBL" id="BDOQ01000006">
    <property type="protein sequence ID" value="GBG14183.1"/>
    <property type="molecule type" value="Genomic_DNA"/>
</dbReference>
<keyword evidence="6" id="KW-0963">Cytoplasm</keyword>
<dbReference type="AlphaFoldDB" id="A0A2R5FBA4"/>
<feature type="binding site" evidence="6">
    <location>
        <position position="103"/>
    </location>
    <ligand>
        <name>S-adenosyl-L-methionine</name>
        <dbReference type="ChEBI" id="CHEBI:59789"/>
    </ligand>
</feature>
<dbReference type="GO" id="GO:0005737">
    <property type="term" value="C:cytoplasm"/>
    <property type="evidence" value="ECO:0007669"/>
    <property type="project" value="UniProtKB-SubCell"/>
</dbReference>
<dbReference type="InterPro" id="IPR029028">
    <property type="entry name" value="Alpha/beta_knot_MTases"/>
</dbReference>
<dbReference type="Proteomes" id="UP000245081">
    <property type="component" value="Unassembled WGS sequence"/>
</dbReference>
<feature type="binding site" evidence="6">
    <location>
        <begin position="122"/>
        <end position="127"/>
    </location>
    <ligand>
        <name>S-adenosyl-L-methionine</name>
        <dbReference type="ChEBI" id="CHEBI:59789"/>
    </ligand>
</feature>
<comment type="caution">
    <text evidence="7">The sequence shown here is derived from an EMBL/GenBank/DDBJ whole genome shotgun (WGS) entry which is preliminary data.</text>
</comment>
<dbReference type="InterPro" id="IPR029026">
    <property type="entry name" value="tRNA_m1G_MTases_N"/>
</dbReference>
<dbReference type="GO" id="GO:0070038">
    <property type="term" value="F:rRNA (pseudouridine-N3-)-methyltransferase activity"/>
    <property type="evidence" value="ECO:0007669"/>
    <property type="project" value="UniProtKB-UniRule"/>
</dbReference>
<comment type="subunit">
    <text evidence="6">Homodimer.</text>
</comment>